<dbReference type="InterPro" id="IPR048958">
    <property type="entry name" value="Polysacc_lyase_14"/>
</dbReference>
<dbReference type="PANTHER" id="PTHR40124">
    <property type="match status" value="1"/>
</dbReference>
<evidence type="ECO:0000256" key="2">
    <source>
        <dbReference type="SAM" id="SignalP"/>
    </source>
</evidence>
<evidence type="ECO:0000313" key="5">
    <source>
        <dbReference type="Proteomes" id="UP001049176"/>
    </source>
</evidence>
<dbReference type="EMBL" id="CM032181">
    <property type="protein sequence ID" value="KAG7098545.1"/>
    <property type="molecule type" value="Genomic_DNA"/>
</dbReference>
<keyword evidence="2" id="KW-0732">Signal</keyword>
<gene>
    <name evidence="4" type="ORF">E1B28_000481</name>
</gene>
<evidence type="ECO:0000256" key="1">
    <source>
        <dbReference type="SAM" id="Phobius"/>
    </source>
</evidence>
<dbReference type="GeneID" id="66069557"/>
<keyword evidence="1" id="KW-0812">Transmembrane</keyword>
<evidence type="ECO:0000313" key="4">
    <source>
        <dbReference type="EMBL" id="KAG7098545.1"/>
    </source>
</evidence>
<keyword evidence="1" id="KW-1133">Transmembrane helix</keyword>
<dbReference type="Pfam" id="PF21294">
    <property type="entry name" value="Polysacc_lyase_14"/>
    <property type="match status" value="1"/>
</dbReference>
<comment type="caution">
    <text evidence="4">The sequence shown here is derived from an EMBL/GenBank/DDBJ whole genome shotgun (WGS) entry which is preliminary data.</text>
</comment>
<dbReference type="AlphaFoldDB" id="A0A9P7V1D7"/>
<feature type="transmembrane region" description="Helical" evidence="1">
    <location>
        <begin position="321"/>
        <end position="340"/>
    </location>
</feature>
<feature type="signal peptide" evidence="2">
    <location>
        <begin position="1"/>
        <end position="26"/>
    </location>
</feature>
<keyword evidence="1" id="KW-0472">Membrane</keyword>
<dbReference type="KEGG" id="more:E1B28_000481"/>
<feature type="chain" id="PRO_5040409277" description="Polysaccharide lyase 14 domain-containing protein" evidence="2">
    <location>
        <begin position="27"/>
        <end position="341"/>
    </location>
</feature>
<keyword evidence="5" id="KW-1185">Reference proteome</keyword>
<dbReference type="Gene3D" id="2.60.120.200">
    <property type="match status" value="1"/>
</dbReference>
<name>A0A9P7V1D7_9AGAR</name>
<protein>
    <recommendedName>
        <fullName evidence="3">Polysaccharide lyase 14 domain-containing protein</fullName>
    </recommendedName>
</protein>
<reference evidence="4" key="1">
    <citation type="journal article" date="2021" name="Genome Biol. Evol.">
        <title>The assembled and annotated genome of the fairy-ring fungus Marasmius oreades.</title>
        <authorList>
            <person name="Hiltunen M."/>
            <person name="Ament-Velasquez S.L."/>
            <person name="Johannesson H."/>
        </authorList>
    </citation>
    <scope>NUCLEOTIDE SEQUENCE</scope>
    <source>
        <strain evidence="4">03SP1</strain>
    </source>
</reference>
<evidence type="ECO:0000259" key="3">
    <source>
        <dbReference type="Pfam" id="PF21294"/>
    </source>
</evidence>
<dbReference type="RefSeq" id="XP_043015015.1">
    <property type="nucleotide sequence ID" value="XM_043146313.1"/>
</dbReference>
<dbReference type="PANTHER" id="PTHR40124:SF1">
    <property type="entry name" value="DISAGGREGATASE RELATED REPEAT PROTEIN"/>
    <property type="match status" value="1"/>
</dbReference>
<feature type="domain" description="Polysaccharide lyase 14" evidence="3">
    <location>
        <begin position="92"/>
        <end position="298"/>
    </location>
</feature>
<organism evidence="4 5">
    <name type="scientific">Marasmius oreades</name>
    <name type="common">fairy-ring Marasmius</name>
    <dbReference type="NCBI Taxonomy" id="181124"/>
    <lineage>
        <taxon>Eukaryota</taxon>
        <taxon>Fungi</taxon>
        <taxon>Dikarya</taxon>
        <taxon>Basidiomycota</taxon>
        <taxon>Agaricomycotina</taxon>
        <taxon>Agaricomycetes</taxon>
        <taxon>Agaricomycetidae</taxon>
        <taxon>Agaricales</taxon>
        <taxon>Marasmiineae</taxon>
        <taxon>Marasmiaceae</taxon>
        <taxon>Marasmius</taxon>
    </lineage>
</organism>
<accession>A0A9P7V1D7</accession>
<proteinExistence type="predicted"/>
<dbReference type="Proteomes" id="UP001049176">
    <property type="component" value="Chromosome 1"/>
</dbReference>
<dbReference type="OrthoDB" id="2395160at2759"/>
<sequence>MSSPSYSRCFPLTSSYFLSLLHLSLSLQAGTNALASQYSLATSTSFPFPTSTLSSSDSQSHIVSKWSLEKAKIQDGSQSIAFVADPLNASPGPVLRVTYPKGSYSHDTGGVQFINLWNSTNDQPYRSMMLSYDLLFDKGFDWVKGGKLPGLRGGPNVTGCSGGNLPTGHDCFSTRLMWRKGGAGEVYAYIQSPNGLCQESSVTCNSDFGISVSRGSFTFSRGKWIRVTLLVQLNNPPDVANGNLELYIDNLQVVSQQDLQFRTSSEVDVNGLFFSTFFGGSDDTWSTPVDTHTYYRNVTLWGSSGPSILSGQRVKSSATVIMAHVTVFLLPLLVGLVVLYH</sequence>